<keyword evidence="2" id="KW-1185">Reference proteome</keyword>
<organism evidence="1 2">
    <name type="scientific">Drosophila erecta</name>
    <name type="common">Fruit fly</name>
    <dbReference type="NCBI Taxonomy" id="7220"/>
    <lineage>
        <taxon>Eukaryota</taxon>
        <taxon>Metazoa</taxon>
        <taxon>Ecdysozoa</taxon>
        <taxon>Arthropoda</taxon>
        <taxon>Hexapoda</taxon>
        <taxon>Insecta</taxon>
        <taxon>Pterygota</taxon>
        <taxon>Neoptera</taxon>
        <taxon>Endopterygota</taxon>
        <taxon>Diptera</taxon>
        <taxon>Brachycera</taxon>
        <taxon>Muscomorpha</taxon>
        <taxon>Ephydroidea</taxon>
        <taxon>Drosophilidae</taxon>
        <taxon>Drosophila</taxon>
        <taxon>Sophophora</taxon>
    </lineage>
</organism>
<reference evidence="1 2" key="1">
    <citation type="journal article" date="2007" name="Nature">
        <title>Evolution of genes and genomes on the Drosophila phylogeny.</title>
        <authorList>
            <consortium name="Drosophila 12 Genomes Consortium"/>
            <person name="Clark A.G."/>
            <person name="Eisen M.B."/>
            <person name="Smith D.R."/>
            <person name="Bergman C.M."/>
            <person name="Oliver B."/>
            <person name="Markow T.A."/>
            <person name="Kaufman T.C."/>
            <person name="Kellis M."/>
            <person name="Gelbart W."/>
            <person name="Iyer V.N."/>
            <person name="Pollard D.A."/>
            <person name="Sackton T.B."/>
            <person name="Larracuente A.M."/>
            <person name="Singh N.D."/>
            <person name="Abad J.P."/>
            <person name="Abt D.N."/>
            <person name="Adryan B."/>
            <person name="Aguade M."/>
            <person name="Akashi H."/>
            <person name="Anderson W.W."/>
            <person name="Aquadro C.F."/>
            <person name="Ardell D.H."/>
            <person name="Arguello R."/>
            <person name="Artieri C.G."/>
            <person name="Barbash D.A."/>
            <person name="Barker D."/>
            <person name="Barsanti P."/>
            <person name="Batterham P."/>
            <person name="Batzoglou S."/>
            <person name="Begun D."/>
            <person name="Bhutkar A."/>
            <person name="Blanco E."/>
            <person name="Bosak S.A."/>
            <person name="Bradley R.K."/>
            <person name="Brand A.D."/>
            <person name="Brent M.R."/>
            <person name="Brooks A.N."/>
            <person name="Brown R.H."/>
            <person name="Butlin R.K."/>
            <person name="Caggese C."/>
            <person name="Calvi B.R."/>
            <person name="Bernardo de Carvalho A."/>
            <person name="Caspi A."/>
            <person name="Castrezana S."/>
            <person name="Celniker S.E."/>
            <person name="Chang J.L."/>
            <person name="Chapple C."/>
            <person name="Chatterji S."/>
            <person name="Chinwalla A."/>
            <person name="Civetta A."/>
            <person name="Clifton S.W."/>
            <person name="Comeron J.M."/>
            <person name="Costello J.C."/>
            <person name="Coyne J.A."/>
            <person name="Daub J."/>
            <person name="David R.G."/>
            <person name="Delcher A.L."/>
            <person name="Delehaunty K."/>
            <person name="Do C.B."/>
            <person name="Ebling H."/>
            <person name="Edwards K."/>
            <person name="Eickbush T."/>
            <person name="Evans J.D."/>
            <person name="Filipski A."/>
            <person name="Findeiss S."/>
            <person name="Freyhult E."/>
            <person name="Fulton L."/>
            <person name="Fulton R."/>
            <person name="Garcia A.C."/>
            <person name="Gardiner A."/>
            <person name="Garfield D.A."/>
            <person name="Garvin B.E."/>
            <person name="Gibson G."/>
            <person name="Gilbert D."/>
            <person name="Gnerre S."/>
            <person name="Godfrey J."/>
            <person name="Good R."/>
            <person name="Gotea V."/>
            <person name="Gravely B."/>
            <person name="Greenberg A.J."/>
            <person name="Griffiths-Jones S."/>
            <person name="Gross S."/>
            <person name="Guigo R."/>
            <person name="Gustafson E.A."/>
            <person name="Haerty W."/>
            <person name="Hahn M.W."/>
            <person name="Halligan D.L."/>
            <person name="Halpern A.L."/>
            <person name="Halter G.M."/>
            <person name="Han M.V."/>
            <person name="Heger A."/>
            <person name="Hillier L."/>
            <person name="Hinrichs A.S."/>
            <person name="Holmes I."/>
            <person name="Hoskins R.A."/>
            <person name="Hubisz M.J."/>
            <person name="Hultmark D."/>
            <person name="Huntley M.A."/>
            <person name="Jaffe D.B."/>
            <person name="Jagadeeshan S."/>
            <person name="Jeck W.R."/>
            <person name="Johnson J."/>
            <person name="Jones C.D."/>
            <person name="Jordan W.C."/>
            <person name="Karpen G.H."/>
            <person name="Kataoka E."/>
            <person name="Keightley P.D."/>
            <person name="Kheradpour P."/>
            <person name="Kirkness E.F."/>
            <person name="Koerich L.B."/>
            <person name="Kristiansen K."/>
            <person name="Kudrna D."/>
            <person name="Kulathinal R.J."/>
            <person name="Kumar S."/>
            <person name="Kwok R."/>
            <person name="Lander E."/>
            <person name="Langley C.H."/>
            <person name="Lapoint R."/>
            <person name="Lazzaro B.P."/>
            <person name="Lee S.J."/>
            <person name="Levesque L."/>
            <person name="Li R."/>
            <person name="Lin C.F."/>
            <person name="Lin M.F."/>
            <person name="Lindblad-Toh K."/>
            <person name="Llopart A."/>
            <person name="Long M."/>
            <person name="Low L."/>
            <person name="Lozovsky E."/>
            <person name="Lu J."/>
            <person name="Luo M."/>
            <person name="Machado C.A."/>
            <person name="Makalowski W."/>
            <person name="Marzo M."/>
            <person name="Matsuda M."/>
            <person name="Matzkin L."/>
            <person name="McAllister B."/>
            <person name="McBride C.S."/>
            <person name="McKernan B."/>
            <person name="McKernan K."/>
            <person name="Mendez-Lago M."/>
            <person name="Minx P."/>
            <person name="Mollenhauer M.U."/>
            <person name="Montooth K."/>
            <person name="Mount S.M."/>
            <person name="Mu X."/>
            <person name="Myers E."/>
            <person name="Negre B."/>
            <person name="Newfeld S."/>
            <person name="Nielsen R."/>
            <person name="Noor M.A."/>
            <person name="O'Grady P."/>
            <person name="Pachter L."/>
            <person name="Papaceit M."/>
            <person name="Parisi M.J."/>
            <person name="Parisi M."/>
            <person name="Parts L."/>
            <person name="Pedersen J.S."/>
            <person name="Pesole G."/>
            <person name="Phillippy A.M."/>
            <person name="Ponting C.P."/>
            <person name="Pop M."/>
            <person name="Porcelli D."/>
            <person name="Powell J.R."/>
            <person name="Prohaska S."/>
            <person name="Pruitt K."/>
            <person name="Puig M."/>
            <person name="Quesneville H."/>
            <person name="Ram K.R."/>
            <person name="Rand D."/>
            <person name="Rasmussen M.D."/>
            <person name="Reed L.K."/>
            <person name="Reenan R."/>
            <person name="Reily A."/>
            <person name="Remington K.A."/>
            <person name="Rieger T.T."/>
            <person name="Ritchie M.G."/>
            <person name="Robin C."/>
            <person name="Rogers Y.H."/>
            <person name="Rohde C."/>
            <person name="Rozas J."/>
            <person name="Rubenfield M.J."/>
            <person name="Ruiz A."/>
            <person name="Russo S."/>
            <person name="Salzberg S.L."/>
            <person name="Sanchez-Gracia A."/>
            <person name="Saranga D.J."/>
            <person name="Sato H."/>
            <person name="Schaeffer S.W."/>
            <person name="Schatz M.C."/>
            <person name="Schlenke T."/>
            <person name="Schwartz R."/>
            <person name="Segarra C."/>
            <person name="Singh R.S."/>
            <person name="Sirot L."/>
            <person name="Sirota M."/>
            <person name="Sisneros N.B."/>
            <person name="Smith C.D."/>
            <person name="Smith T.F."/>
            <person name="Spieth J."/>
            <person name="Stage D.E."/>
            <person name="Stark A."/>
            <person name="Stephan W."/>
            <person name="Strausberg R.L."/>
            <person name="Strempel S."/>
            <person name="Sturgill D."/>
            <person name="Sutton G."/>
            <person name="Sutton G.G."/>
            <person name="Tao W."/>
            <person name="Teichmann S."/>
            <person name="Tobari Y.N."/>
            <person name="Tomimura Y."/>
            <person name="Tsolas J.M."/>
            <person name="Valente V.L."/>
            <person name="Venter E."/>
            <person name="Venter J.C."/>
            <person name="Vicario S."/>
            <person name="Vieira F.G."/>
            <person name="Vilella A.J."/>
            <person name="Villasante A."/>
            <person name="Walenz B."/>
            <person name="Wang J."/>
            <person name="Wasserman M."/>
            <person name="Watts T."/>
            <person name="Wilson D."/>
            <person name="Wilson R.K."/>
            <person name="Wing R.A."/>
            <person name="Wolfner M.F."/>
            <person name="Wong A."/>
            <person name="Wong G.K."/>
            <person name="Wu C.I."/>
            <person name="Wu G."/>
            <person name="Yamamoto D."/>
            <person name="Yang H.P."/>
            <person name="Yang S.P."/>
            <person name="Yorke J.A."/>
            <person name="Yoshida K."/>
            <person name="Zdobnov E."/>
            <person name="Zhang P."/>
            <person name="Zhang Y."/>
            <person name="Zimin A.V."/>
            <person name="Baldwin J."/>
            <person name="Abdouelleil A."/>
            <person name="Abdulkadir J."/>
            <person name="Abebe A."/>
            <person name="Abera B."/>
            <person name="Abreu J."/>
            <person name="Acer S.C."/>
            <person name="Aftuck L."/>
            <person name="Alexander A."/>
            <person name="An P."/>
            <person name="Anderson E."/>
            <person name="Anderson S."/>
            <person name="Arachi H."/>
            <person name="Azer M."/>
            <person name="Bachantsang P."/>
            <person name="Barry A."/>
            <person name="Bayul T."/>
            <person name="Berlin A."/>
            <person name="Bessette D."/>
            <person name="Bloom T."/>
            <person name="Blye J."/>
            <person name="Boguslavskiy L."/>
            <person name="Bonnet C."/>
            <person name="Boukhgalter B."/>
            <person name="Bourzgui I."/>
            <person name="Brown A."/>
            <person name="Cahill P."/>
            <person name="Channer S."/>
            <person name="Cheshatsang Y."/>
            <person name="Chuda L."/>
            <person name="Citroen M."/>
            <person name="Collymore A."/>
            <person name="Cooke P."/>
            <person name="Costello M."/>
            <person name="D'Aco K."/>
            <person name="Daza R."/>
            <person name="De Haan G."/>
            <person name="DeGray S."/>
            <person name="DeMaso C."/>
            <person name="Dhargay N."/>
            <person name="Dooley K."/>
            <person name="Dooley E."/>
            <person name="Doricent M."/>
            <person name="Dorje P."/>
            <person name="Dorjee K."/>
            <person name="Dupes A."/>
            <person name="Elong R."/>
            <person name="Falk J."/>
            <person name="Farina A."/>
            <person name="Faro S."/>
            <person name="Ferguson D."/>
            <person name="Fisher S."/>
            <person name="Foley C.D."/>
            <person name="Franke A."/>
            <person name="Friedrich D."/>
            <person name="Gadbois L."/>
            <person name="Gearin G."/>
            <person name="Gearin C.R."/>
            <person name="Giannoukos G."/>
            <person name="Goode T."/>
            <person name="Graham J."/>
            <person name="Grandbois E."/>
            <person name="Grewal S."/>
            <person name="Gyaltsen K."/>
            <person name="Hafez N."/>
            <person name="Hagos B."/>
            <person name="Hall J."/>
            <person name="Henson C."/>
            <person name="Hollinger A."/>
            <person name="Honan T."/>
            <person name="Huard M.D."/>
            <person name="Hughes L."/>
            <person name="Hurhula B."/>
            <person name="Husby M.E."/>
            <person name="Kamat A."/>
            <person name="Kanga B."/>
            <person name="Kashin S."/>
            <person name="Khazanovich D."/>
            <person name="Kisner P."/>
            <person name="Lance K."/>
            <person name="Lara M."/>
            <person name="Lee W."/>
            <person name="Lennon N."/>
            <person name="Letendre F."/>
            <person name="LeVine R."/>
            <person name="Lipovsky A."/>
            <person name="Liu X."/>
            <person name="Liu J."/>
            <person name="Liu S."/>
            <person name="Lokyitsang T."/>
            <person name="Lokyitsang Y."/>
            <person name="Lubonja R."/>
            <person name="Lui A."/>
            <person name="MacDonald P."/>
            <person name="Magnisalis V."/>
            <person name="Maru K."/>
            <person name="Matthews C."/>
            <person name="McCusker W."/>
            <person name="McDonough S."/>
            <person name="Mehta T."/>
            <person name="Meldrim J."/>
            <person name="Meneus L."/>
            <person name="Mihai O."/>
            <person name="Mihalev A."/>
            <person name="Mihova T."/>
            <person name="Mittelman R."/>
            <person name="Mlenga V."/>
            <person name="Montmayeur A."/>
            <person name="Mulrain L."/>
            <person name="Navidi A."/>
            <person name="Naylor J."/>
            <person name="Negash T."/>
            <person name="Nguyen T."/>
            <person name="Nguyen N."/>
            <person name="Nicol R."/>
            <person name="Norbu C."/>
            <person name="Norbu N."/>
            <person name="Novod N."/>
            <person name="O'Neill B."/>
            <person name="Osman S."/>
            <person name="Markiewicz E."/>
            <person name="Oyono O.L."/>
            <person name="Patti C."/>
            <person name="Phunkhang P."/>
            <person name="Pierre F."/>
            <person name="Priest M."/>
            <person name="Raghuraman S."/>
            <person name="Rege F."/>
            <person name="Reyes R."/>
            <person name="Rise C."/>
            <person name="Rogov P."/>
            <person name="Ross K."/>
            <person name="Ryan E."/>
            <person name="Settipalli S."/>
            <person name="Shea T."/>
            <person name="Sherpa N."/>
            <person name="Shi L."/>
            <person name="Shih D."/>
            <person name="Sparrow T."/>
            <person name="Spaulding J."/>
            <person name="Stalker J."/>
            <person name="Stange-Thomann N."/>
            <person name="Stavropoulos S."/>
            <person name="Stone C."/>
            <person name="Strader C."/>
            <person name="Tesfaye S."/>
            <person name="Thomson T."/>
            <person name="Thoulutsang Y."/>
            <person name="Thoulutsang D."/>
            <person name="Topham K."/>
            <person name="Topping I."/>
            <person name="Tsamla T."/>
            <person name="Vassiliev H."/>
            <person name="Vo A."/>
            <person name="Wangchuk T."/>
            <person name="Wangdi T."/>
            <person name="Weiand M."/>
            <person name="Wilkinson J."/>
            <person name="Wilson A."/>
            <person name="Yadav S."/>
            <person name="Young G."/>
            <person name="Yu Q."/>
            <person name="Zembek L."/>
            <person name="Zhong D."/>
            <person name="Zimmer A."/>
            <person name="Zwirko Z."/>
            <person name="Jaffe D.B."/>
            <person name="Alvarez P."/>
            <person name="Brockman W."/>
            <person name="Butler J."/>
            <person name="Chin C."/>
            <person name="Gnerre S."/>
            <person name="Grabherr M."/>
            <person name="Kleber M."/>
            <person name="Mauceli E."/>
            <person name="MacCallum I."/>
        </authorList>
    </citation>
    <scope>NUCLEOTIDE SEQUENCE [LARGE SCALE GENOMIC DNA]</scope>
    <source>
        <strain evidence="1 2">TSC#14021-0224.01</strain>
    </source>
</reference>
<dbReference type="HOGENOM" id="CLU_026465_0_0_1"/>
<sequence>MSSSRRNVLIEADSSEGAIQPDDLANDLIKGIFKNYPERGIHDEPSFSVSAGSLPKCRSKIDSRLDYWKNMLMQRRAVQERLRSQLGRKPEQMILNQQAKTVKRSIAGCLETVGLPSYSAAEMLGLEARRVLRVEDEDVMPELAPQIRGLEVVGRKCKEFQRVQAHGPKVTDRAGCSEASLGTRAAVEVAQSTGTIQQPVSGPGVRINGINFWPHNPEFSPTIDRTFASQPFQRHLRPIIRIENIGNQKLSLHWKKVNFFSNNNTLMEAEADDFVFDMAPFVLFPGEFRDLTVLYQPRCVAIVKQRWLLLTSPRIFFCRPSGFTLNLNGRCTPPKEYLDRLKMEQLQVLSYEARVHLQQRTLTLCPYERDLEEREVFNRRNRSFQCLTHEDFERLMAFYKRVRPRNSYLACWDYSVHSLIHLVCNSRDIRRRIEHLSELTNLLDGLRRTSSMPLGTADSVSRLWERNHSKLIYVRGIVAGVLEEWEQKVHLLRSRVSNEDASGSLQIARSKFFMDSICSQLYALICRAVEDIVSVIESTAQI</sequence>
<protein>
    <submittedName>
        <fullName evidence="1">Uncharacterized protein</fullName>
    </submittedName>
</protein>
<dbReference type="EMBL" id="CH954177">
    <property type="protein sequence ID" value="EDV59715.1"/>
    <property type="molecule type" value="Genomic_DNA"/>
</dbReference>
<gene>
    <name evidence="1" type="primary">Dere\GG23266</name>
    <name evidence="1" type="synonym">dere_GLEANR_8103</name>
    <name evidence="1" type="synonym">GG23266</name>
    <name evidence="1" type="ORF">Dere_GG23266</name>
</gene>
<dbReference type="PhylomeDB" id="B3NAG1"/>
<dbReference type="AlphaFoldDB" id="B3NAG1"/>
<dbReference type="OrthoDB" id="7883113at2759"/>
<dbReference type="KEGG" id="der:6542771"/>
<evidence type="ECO:0000313" key="2">
    <source>
        <dbReference type="Proteomes" id="UP000008711"/>
    </source>
</evidence>
<reference evidence="1 2" key="2">
    <citation type="journal article" date="2008" name="Bioinformatics">
        <title>Assembly reconciliation.</title>
        <authorList>
            <person name="Zimin A.V."/>
            <person name="Smith D.R."/>
            <person name="Sutton G."/>
            <person name="Yorke J.A."/>
        </authorList>
    </citation>
    <scope>NUCLEOTIDE SEQUENCE [LARGE SCALE GENOMIC DNA]</scope>
    <source>
        <strain evidence="1 2">TSC#14021-0224.01</strain>
    </source>
</reference>
<accession>B3NAG1</accession>
<dbReference type="Pfam" id="PF14646">
    <property type="entry name" value="MYCBPAP"/>
    <property type="match status" value="2"/>
</dbReference>
<evidence type="ECO:0000313" key="1">
    <source>
        <dbReference type="EMBL" id="EDV59715.1"/>
    </source>
</evidence>
<dbReference type="OMA" id="VIRFTWM"/>
<proteinExistence type="predicted"/>
<dbReference type="Proteomes" id="UP000008711">
    <property type="component" value="Unassembled WGS sequence"/>
</dbReference>
<dbReference type="InterPro" id="IPR032707">
    <property type="entry name" value="MYCBPAP"/>
</dbReference>
<dbReference type="eggNOG" id="ENOG502QT8X">
    <property type="taxonomic scope" value="Eukaryota"/>
</dbReference>
<name>B3NAG1_DROER</name>